<accession>A0A6P6BSS4</accession>
<evidence type="ECO:0000313" key="4">
    <source>
        <dbReference type="RefSeq" id="XP_023378133.1"/>
    </source>
</evidence>
<evidence type="ECO:0000256" key="1">
    <source>
        <dbReference type="SAM" id="MobiDB-lite"/>
    </source>
</evidence>
<proteinExistence type="predicted"/>
<evidence type="ECO:0000313" key="3">
    <source>
        <dbReference type="RefSeq" id="XP_023378132.1"/>
    </source>
</evidence>
<protein>
    <submittedName>
        <fullName evidence="3 4">Uncharacterized protein LOC105304448 isoform X1</fullName>
    </submittedName>
</protein>
<dbReference type="RefSeq" id="XP_023378132.1">
    <property type="nucleotide sequence ID" value="XM_023522364.1"/>
</dbReference>
<dbReference type="AlphaFoldDB" id="A0A6P6BSS4"/>
<dbReference type="KEGG" id="pvp:105304448"/>
<dbReference type="GeneID" id="105304448"/>
<dbReference type="RefSeq" id="XP_023378133.1">
    <property type="nucleotide sequence ID" value="XM_023522365.1"/>
</dbReference>
<sequence>MSPGEPGLRLAQLPPPERDAGRRGGRGFLQLVQEGQVREACLSISSSAQDGQDCGSQYQVVAQSMWQVVQQALGDVGPSKELKLKLQLVVDAIEWTRDALQNTEEGGALWDGGVAAWGCQLERLLRTDAEARVPTWDQLDLYLKELDKAVGQGVGPQGAGQLGPHLGCVYKMCFQEVLLSRLSEVLSSCHHWESYDMLYTWGQTALFGQQGSFRSSSETLLGAPVPSQEPEADCLLNQLVFVTWMSQVQKTLVELIQEVLTECLEKVLICEWRNLATSPYHTLLDLFQLLEETINSVQHVGPPVAGWVQAMVLRR</sequence>
<gene>
    <name evidence="3 4" type="primary">LOC105304448</name>
</gene>
<keyword evidence="2" id="KW-1185">Reference proteome</keyword>
<evidence type="ECO:0000313" key="2">
    <source>
        <dbReference type="Proteomes" id="UP000515202"/>
    </source>
</evidence>
<organism evidence="2 3">
    <name type="scientific">Pteropus vampyrus</name>
    <name type="common">Large flying fox</name>
    <dbReference type="NCBI Taxonomy" id="132908"/>
    <lineage>
        <taxon>Eukaryota</taxon>
        <taxon>Metazoa</taxon>
        <taxon>Chordata</taxon>
        <taxon>Craniata</taxon>
        <taxon>Vertebrata</taxon>
        <taxon>Euteleostomi</taxon>
        <taxon>Mammalia</taxon>
        <taxon>Eutheria</taxon>
        <taxon>Laurasiatheria</taxon>
        <taxon>Chiroptera</taxon>
        <taxon>Yinpterochiroptera</taxon>
        <taxon>Pteropodoidea</taxon>
        <taxon>Pteropodidae</taxon>
        <taxon>Pteropodinae</taxon>
        <taxon>Pteropus</taxon>
    </lineage>
</organism>
<dbReference type="OrthoDB" id="9948828at2759"/>
<dbReference type="Proteomes" id="UP000515202">
    <property type="component" value="Unplaced"/>
</dbReference>
<feature type="region of interest" description="Disordered" evidence="1">
    <location>
        <begin position="1"/>
        <end position="24"/>
    </location>
</feature>
<reference evidence="3 4" key="1">
    <citation type="submission" date="2025-04" db="UniProtKB">
        <authorList>
            <consortium name="RefSeq"/>
        </authorList>
    </citation>
    <scope>IDENTIFICATION</scope>
    <source>
        <tissue evidence="3 4">Kidney</tissue>
    </source>
</reference>
<name>A0A6P6BSS4_PTEVA</name>